<dbReference type="Pfam" id="PF00179">
    <property type="entry name" value="UQ_con"/>
    <property type="match status" value="1"/>
</dbReference>
<feature type="region of interest" description="Disordered" evidence="1">
    <location>
        <begin position="1"/>
        <end position="22"/>
    </location>
</feature>
<dbReference type="PROSITE" id="PS50127">
    <property type="entry name" value="UBC_2"/>
    <property type="match status" value="1"/>
</dbReference>
<feature type="compositionally biased region" description="Basic and acidic residues" evidence="1">
    <location>
        <begin position="1"/>
        <end position="15"/>
    </location>
</feature>
<dbReference type="InterPro" id="IPR000608">
    <property type="entry name" value="UBC"/>
</dbReference>
<evidence type="ECO:0000259" key="2">
    <source>
        <dbReference type="PROSITE" id="PS50127"/>
    </source>
</evidence>
<dbReference type="PANTHER" id="PTHR24068">
    <property type="entry name" value="UBIQUITIN-CONJUGATING ENZYME E2"/>
    <property type="match status" value="1"/>
</dbReference>
<dbReference type="Gene3D" id="3.10.110.10">
    <property type="entry name" value="Ubiquitin Conjugating Enzyme"/>
    <property type="match status" value="1"/>
</dbReference>
<protein>
    <recommendedName>
        <fullName evidence="2">UBC core domain-containing protein</fullName>
    </recommendedName>
</protein>
<evidence type="ECO:0000313" key="3">
    <source>
        <dbReference type="EMBL" id="CAE0677702.1"/>
    </source>
</evidence>
<dbReference type="SUPFAM" id="SSF54495">
    <property type="entry name" value="UBC-like"/>
    <property type="match status" value="1"/>
</dbReference>
<dbReference type="AlphaFoldDB" id="A0A7S3ZB76"/>
<name>A0A7S3ZB76_9EUKA</name>
<proteinExistence type="predicted"/>
<dbReference type="InterPro" id="IPR016135">
    <property type="entry name" value="UBQ-conjugating_enzyme/RWD"/>
</dbReference>
<sequence>MLERLGERERGERESMSPNRSIGNFHVGDCTCHISANPSRRKDSMNGMGMRLSLPVPTPRLKFHHSRVAIERDLSILPMLHFQVLEALGEEEERVPKRIVKEIALIEKYREKIRSEGIMMVTKGDKRHFFATIDGPADSPYAGGKFHLEMYLLEGYPFKAPKVRFLTPIYHPNIDKEGRISLDVLQDNWSPALSAFKAVYCIRMLLYAPNPDDPLDCKFAAHWKQDMTAARQRAQEWVKLYASDPDHPLTRADERFTCCEGCDRILEKLPSSLRNAP</sequence>
<gene>
    <name evidence="3" type="ORF">LGLO00237_LOCUS29483</name>
</gene>
<evidence type="ECO:0000256" key="1">
    <source>
        <dbReference type="SAM" id="MobiDB-lite"/>
    </source>
</evidence>
<dbReference type="SMART" id="SM00212">
    <property type="entry name" value="UBCc"/>
    <property type="match status" value="1"/>
</dbReference>
<dbReference type="EMBL" id="HBIV01041909">
    <property type="protein sequence ID" value="CAE0677702.1"/>
    <property type="molecule type" value="Transcribed_RNA"/>
</dbReference>
<reference evidence="3" key="1">
    <citation type="submission" date="2021-01" db="EMBL/GenBank/DDBJ databases">
        <authorList>
            <person name="Corre E."/>
            <person name="Pelletier E."/>
            <person name="Niang G."/>
            <person name="Scheremetjew M."/>
            <person name="Finn R."/>
            <person name="Kale V."/>
            <person name="Holt S."/>
            <person name="Cochrane G."/>
            <person name="Meng A."/>
            <person name="Brown T."/>
            <person name="Cohen L."/>
        </authorList>
    </citation>
    <scope>NUCLEOTIDE SEQUENCE</scope>
    <source>
        <strain evidence="3">CCCM811</strain>
    </source>
</reference>
<accession>A0A7S3ZB76</accession>
<feature type="domain" description="UBC core" evidence="2">
    <location>
        <begin position="94"/>
        <end position="243"/>
    </location>
</feature>
<organism evidence="3">
    <name type="scientific">Lotharella globosa</name>
    <dbReference type="NCBI Taxonomy" id="91324"/>
    <lineage>
        <taxon>Eukaryota</taxon>
        <taxon>Sar</taxon>
        <taxon>Rhizaria</taxon>
        <taxon>Cercozoa</taxon>
        <taxon>Chlorarachniophyceae</taxon>
        <taxon>Lotharella</taxon>
    </lineage>
</organism>